<dbReference type="InterPro" id="IPR003961">
    <property type="entry name" value="FN3_dom"/>
</dbReference>
<feature type="domain" description="Fibronectin type-III" evidence="3">
    <location>
        <begin position="493"/>
        <end position="588"/>
    </location>
</feature>
<dbReference type="Pfam" id="PF00041">
    <property type="entry name" value="fn3"/>
    <property type="match status" value="1"/>
</dbReference>
<keyword evidence="2" id="KW-0732">Signal</keyword>
<dbReference type="InterPro" id="IPR016187">
    <property type="entry name" value="CTDL_fold"/>
</dbReference>
<gene>
    <name evidence="4" type="ORF">CEE37_09015</name>
</gene>
<dbReference type="GO" id="GO:0120147">
    <property type="term" value="F:formylglycine-generating oxidase activity"/>
    <property type="evidence" value="ECO:0007669"/>
    <property type="project" value="TreeGrafter"/>
</dbReference>
<evidence type="ECO:0000313" key="4">
    <source>
        <dbReference type="EMBL" id="TKJ40445.1"/>
    </source>
</evidence>
<name>A0A532UZR0_UNCL8</name>
<dbReference type="InterPro" id="IPR005532">
    <property type="entry name" value="SUMF_dom"/>
</dbReference>
<dbReference type="CDD" id="cd00063">
    <property type="entry name" value="FN3"/>
    <property type="match status" value="1"/>
</dbReference>
<dbReference type="InterPro" id="IPR051043">
    <property type="entry name" value="Sulfatase_Mod_Factor_Kinase"/>
</dbReference>
<dbReference type="Pfam" id="PF03781">
    <property type="entry name" value="FGE-sulfatase"/>
    <property type="match status" value="1"/>
</dbReference>
<dbReference type="Gene3D" id="2.60.40.10">
    <property type="entry name" value="Immunoglobulins"/>
    <property type="match status" value="2"/>
</dbReference>
<evidence type="ECO:0000256" key="2">
    <source>
        <dbReference type="SAM" id="SignalP"/>
    </source>
</evidence>
<accession>A0A532UZR0</accession>
<dbReference type="PANTHER" id="PTHR23150:SF19">
    <property type="entry name" value="FORMYLGLYCINE-GENERATING ENZYME"/>
    <property type="match status" value="1"/>
</dbReference>
<dbReference type="EMBL" id="NJBN01000005">
    <property type="protein sequence ID" value="TKJ40445.1"/>
    <property type="molecule type" value="Genomic_DNA"/>
</dbReference>
<proteinExistence type="predicted"/>
<protein>
    <recommendedName>
        <fullName evidence="3">Fibronectin type-III domain-containing protein</fullName>
    </recommendedName>
</protein>
<dbReference type="AlphaFoldDB" id="A0A532UZR0"/>
<dbReference type="SUPFAM" id="SSF49265">
    <property type="entry name" value="Fibronectin type III"/>
    <property type="match status" value="1"/>
</dbReference>
<evidence type="ECO:0000259" key="3">
    <source>
        <dbReference type="PROSITE" id="PS50853"/>
    </source>
</evidence>
<organism evidence="4 5">
    <name type="scientific">candidate division LCP-89 bacterium B3_LCP</name>
    <dbReference type="NCBI Taxonomy" id="2012998"/>
    <lineage>
        <taxon>Bacteria</taxon>
        <taxon>Pseudomonadati</taxon>
        <taxon>Bacteria division LCP-89</taxon>
    </lineage>
</organism>
<reference evidence="4 5" key="1">
    <citation type="submission" date="2017-06" db="EMBL/GenBank/DDBJ databases">
        <title>Novel microbial phyla capable of carbon fixation and sulfur reduction in deep-sea sediments.</title>
        <authorList>
            <person name="Huang J."/>
            <person name="Baker B."/>
            <person name="Wang Y."/>
        </authorList>
    </citation>
    <scope>NUCLEOTIDE SEQUENCE [LARGE SCALE GENOMIC DNA]</scope>
    <source>
        <strain evidence="4">B3_LCP</strain>
    </source>
</reference>
<evidence type="ECO:0000256" key="1">
    <source>
        <dbReference type="SAM" id="MobiDB-lite"/>
    </source>
</evidence>
<dbReference type="InterPro" id="IPR036116">
    <property type="entry name" value="FN3_sf"/>
</dbReference>
<feature type="region of interest" description="Disordered" evidence="1">
    <location>
        <begin position="486"/>
        <end position="521"/>
    </location>
</feature>
<dbReference type="InterPro" id="IPR042095">
    <property type="entry name" value="SUMF_sf"/>
</dbReference>
<feature type="compositionally biased region" description="Pro residues" evidence="1">
    <location>
        <begin position="490"/>
        <end position="500"/>
    </location>
</feature>
<feature type="compositionally biased region" description="Low complexity" evidence="1">
    <location>
        <begin position="510"/>
        <end position="521"/>
    </location>
</feature>
<feature type="chain" id="PRO_5022153557" description="Fibronectin type-III domain-containing protein" evidence="2">
    <location>
        <begin position="23"/>
        <end position="828"/>
    </location>
</feature>
<dbReference type="Proteomes" id="UP000319619">
    <property type="component" value="Unassembled WGS sequence"/>
</dbReference>
<evidence type="ECO:0000313" key="5">
    <source>
        <dbReference type="Proteomes" id="UP000319619"/>
    </source>
</evidence>
<sequence>MKRLIFSVTALLLIFLLFNSCSQDTPTEPEPEPEVIIADNAVVMDSTEFGSPTIVGDNYSFTFTGAPPDINVDDVIVGVTDGGFLRKVTGVQIDSNTVTLTTEQAALTDIVEVGSFQETIDLQIGSNLNSKGLMGLETRYLADGVTLIGDTLDLSGVELFSGQVSGVEILAEITDGLIAFNPSLDIGVEISWFQLVEFHAIATGELIFDCDVLLTCDGEISHDYEITIAEFSTILVQMIGPIPVVEIITLSFDAGYETYLQLEGEVGAGCDALASVSVGAQYQNETWESIWETNTELNGHPVEWAASAEVMLRGYVKPRISIDFYAVAGPYLEGEPYLKFLGAADLIQWNYALSGGLDARLGFQVQVLSYQIADFYTELLEWEMVILADSGEYTLDIPVLSYPLDNAQNQPTSMTFSWQEIVSADDYHLQVSTDQNFGSTFADVGGIDSTSYAATGMAYNTQYYWRARSHGTSGYSGWSDVWSFTTGDEPPTPPPPPILSTPPDNAQNQSTSPTLSWNSSSGAEDYHLQVSTSSQFSSTIYDEENLTSTSQSVTGLDYETEYFWRVRAHNSAGYSDWSDVWSFTTEEQGSGGEMVLIPAGEFIMGSETVGGSATPEHPVYLDAYWIDKYEVNNYEYKLFCDATGGASLYPPDPGFSTMPNYFLDYPNYPVVNVDWFDASDYAAWAGKRLPTEAEWERAAKGDQDNRLWPWGDDFNALIGGTTYHANVSGTADGWQYTAPVGTYPTGVSPAGCYDMAGNVWEWCNDWYDYNYYSSSPYNNPPGPTSGPGRVLRGGSWDDGSSYARCARRGWLGPWYPHDYIGFRCSRTP</sequence>
<dbReference type="Gene3D" id="3.90.1580.10">
    <property type="entry name" value="paralog of FGE (formylglycine-generating enzyme)"/>
    <property type="match status" value="1"/>
</dbReference>
<feature type="signal peptide" evidence="2">
    <location>
        <begin position="1"/>
        <end position="22"/>
    </location>
</feature>
<dbReference type="PROSITE" id="PS50853">
    <property type="entry name" value="FN3"/>
    <property type="match status" value="1"/>
</dbReference>
<comment type="caution">
    <text evidence="4">The sequence shown here is derived from an EMBL/GenBank/DDBJ whole genome shotgun (WGS) entry which is preliminary data.</text>
</comment>
<dbReference type="InterPro" id="IPR013783">
    <property type="entry name" value="Ig-like_fold"/>
</dbReference>
<dbReference type="PANTHER" id="PTHR23150">
    <property type="entry name" value="SULFATASE MODIFYING FACTOR 1, 2"/>
    <property type="match status" value="1"/>
</dbReference>
<dbReference type="SMART" id="SM00060">
    <property type="entry name" value="FN3"/>
    <property type="match status" value="2"/>
</dbReference>
<dbReference type="SUPFAM" id="SSF56436">
    <property type="entry name" value="C-type lectin-like"/>
    <property type="match status" value="1"/>
</dbReference>